<dbReference type="Proteomes" id="UP000294881">
    <property type="component" value="Unassembled WGS sequence"/>
</dbReference>
<dbReference type="Gene3D" id="1.10.10.10">
    <property type="entry name" value="Winged helix-like DNA-binding domain superfamily/Winged helix DNA-binding domain"/>
    <property type="match status" value="1"/>
</dbReference>
<dbReference type="PANTHER" id="PTHR42756">
    <property type="entry name" value="TRANSCRIPTIONAL REGULATOR, MARR"/>
    <property type="match status" value="1"/>
</dbReference>
<proteinExistence type="predicted"/>
<protein>
    <submittedName>
        <fullName evidence="6">DNA-binding MarR family transcriptional regulator</fullName>
    </submittedName>
</protein>
<evidence type="ECO:0000313" key="7">
    <source>
        <dbReference type="Proteomes" id="UP000294881"/>
    </source>
</evidence>
<keyword evidence="3" id="KW-0804">Transcription</keyword>
<keyword evidence="2 6" id="KW-0238">DNA-binding</keyword>
<dbReference type="SUPFAM" id="SSF46785">
    <property type="entry name" value="Winged helix' DNA-binding domain"/>
    <property type="match status" value="1"/>
</dbReference>
<feature type="compositionally biased region" description="Low complexity" evidence="4">
    <location>
        <begin position="12"/>
        <end position="21"/>
    </location>
</feature>
<dbReference type="PRINTS" id="PR00598">
    <property type="entry name" value="HTHMARR"/>
</dbReference>
<dbReference type="PANTHER" id="PTHR42756:SF1">
    <property type="entry name" value="TRANSCRIPTIONAL REPRESSOR OF EMRAB OPERON"/>
    <property type="match status" value="1"/>
</dbReference>
<feature type="region of interest" description="Disordered" evidence="4">
    <location>
        <begin position="171"/>
        <end position="210"/>
    </location>
</feature>
<feature type="domain" description="HTH marR-type" evidence="5">
    <location>
        <begin position="31"/>
        <end position="162"/>
    </location>
</feature>
<dbReference type="EMBL" id="SLWL01000015">
    <property type="protein sequence ID" value="TCO10192.1"/>
    <property type="molecule type" value="Genomic_DNA"/>
</dbReference>
<dbReference type="GO" id="GO:0003677">
    <property type="term" value="F:DNA binding"/>
    <property type="evidence" value="ECO:0007669"/>
    <property type="project" value="UniProtKB-KW"/>
</dbReference>
<evidence type="ECO:0000259" key="5">
    <source>
        <dbReference type="PROSITE" id="PS50995"/>
    </source>
</evidence>
<gene>
    <name evidence="6" type="ORF">EV666_11565</name>
</gene>
<dbReference type="InterPro" id="IPR036388">
    <property type="entry name" value="WH-like_DNA-bd_sf"/>
</dbReference>
<organism evidence="6 7">
    <name type="scientific">Camelimonas lactis</name>
    <dbReference type="NCBI Taxonomy" id="659006"/>
    <lineage>
        <taxon>Bacteria</taxon>
        <taxon>Pseudomonadati</taxon>
        <taxon>Pseudomonadota</taxon>
        <taxon>Alphaproteobacteria</taxon>
        <taxon>Hyphomicrobiales</taxon>
        <taxon>Chelatococcaceae</taxon>
        <taxon>Camelimonas</taxon>
    </lineage>
</organism>
<reference evidence="6 7" key="1">
    <citation type="submission" date="2019-03" db="EMBL/GenBank/DDBJ databases">
        <title>Genomic Encyclopedia of Type Strains, Phase IV (KMG-IV): sequencing the most valuable type-strain genomes for metagenomic binning, comparative biology and taxonomic classification.</title>
        <authorList>
            <person name="Goeker M."/>
        </authorList>
    </citation>
    <scope>NUCLEOTIDE SEQUENCE [LARGE SCALE GENOMIC DNA]</scope>
    <source>
        <strain evidence="6 7">DSM 22958</strain>
    </source>
</reference>
<dbReference type="SMART" id="SM00347">
    <property type="entry name" value="HTH_MARR"/>
    <property type="match status" value="1"/>
</dbReference>
<dbReference type="PROSITE" id="PS50995">
    <property type="entry name" value="HTH_MARR_2"/>
    <property type="match status" value="1"/>
</dbReference>
<feature type="compositionally biased region" description="Basic and acidic residues" evidence="4">
    <location>
        <begin position="171"/>
        <end position="181"/>
    </location>
</feature>
<dbReference type="AlphaFoldDB" id="A0A4R2GNM1"/>
<keyword evidence="7" id="KW-1185">Reference proteome</keyword>
<name>A0A4R2GNM1_9HYPH</name>
<feature type="region of interest" description="Disordered" evidence="4">
    <location>
        <begin position="1"/>
        <end position="24"/>
    </location>
</feature>
<dbReference type="RefSeq" id="WP_165910035.1">
    <property type="nucleotide sequence ID" value="NZ_JBHUNN010000002.1"/>
</dbReference>
<dbReference type="InterPro" id="IPR000835">
    <property type="entry name" value="HTH_MarR-typ"/>
</dbReference>
<dbReference type="Pfam" id="PF12802">
    <property type="entry name" value="MarR_2"/>
    <property type="match status" value="1"/>
</dbReference>
<accession>A0A4R2GNM1</accession>
<keyword evidence="1" id="KW-0805">Transcription regulation</keyword>
<evidence type="ECO:0000256" key="4">
    <source>
        <dbReference type="SAM" id="MobiDB-lite"/>
    </source>
</evidence>
<evidence type="ECO:0000256" key="3">
    <source>
        <dbReference type="ARBA" id="ARBA00023163"/>
    </source>
</evidence>
<evidence type="ECO:0000256" key="1">
    <source>
        <dbReference type="ARBA" id="ARBA00023015"/>
    </source>
</evidence>
<dbReference type="GO" id="GO:0003700">
    <property type="term" value="F:DNA-binding transcription factor activity"/>
    <property type="evidence" value="ECO:0007669"/>
    <property type="project" value="InterPro"/>
</dbReference>
<evidence type="ECO:0000256" key="2">
    <source>
        <dbReference type="ARBA" id="ARBA00023125"/>
    </source>
</evidence>
<sequence>MNKPDIHGAGETGSSSGAAHGQQVTPDHDINNRLFFRLCQAANQYERTAHRELNISAIQGVVLGALSRYMPDGIAFSSFVDYIAVSRQNLDAVLKRLEKLGYVERVENRRDRRVRMVRLTPAGARAWETLGGRTVEFFRHAAAGISPEEKIAFTATLAKVTRNLRNLRMAGDGREDLRQEDGMQEGMGEEAGGEARRLDEGGDAGRVARG</sequence>
<comment type="caution">
    <text evidence="6">The sequence shown here is derived from an EMBL/GenBank/DDBJ whole genome shotgun (WGS) entry which is preliminary data.</text>
</comment>
<dbReference type="InterPro" id="IPR036390">
    <property type="entry name" value="WH_DNA-bd_sf"/>
</dbReference>
<evidence type="ECO:0000313" key="6">
    <source>
        <dbReference type="EMBL" id="TCO10192.1"/>
    </source>
</evidence>